<organism evidence="14 15">
    <name type="scientific">Anopheles arabiensis</name>
    <name type="common">Mosquito</name>
    <dbReference type="NCBI Taxonomy" id="7173"/>
    <lineage>
        <taxon>Eukaryota</taxon>
        <taxon>Metazoa</taxon>
        <taxon>Ecdysozoa</taxon>
        <taxon>Arthropoda</taxon>
        <taxon>Hexapoda</taxon>
        <taxon>Insecta</taxon>
        <taxon>Pterygota</taxon>
        <taxon>Neoptera</taxon>
        <taxon>Endopterygota</taxon>
        <taxon>Diptera</taxon>
        <taxon>Nematocera</taxon>
        <taxon>Culicoidea</taxon>
        <taxon>Culicidae</taxon>
        <taxon>Anophelinae</taxon>
        <taxon>Anopheles</taxon>
    </lineage>
</organism>
<dbReference type="EMBL" id="APCN01002391">
    <property type="status" value="NOT_ANNOTATED_CDS"/>
    <property type="molecule type" value="Genomic_DNA"/>
</dbReference>
<dbReference type="GO" id="GO:0005953">
    <property type="term" value="C:CAAX-protein geranylgeranyltransferase complex"/>
    <property type="evidence" value="ECO:0007669"/>
    <property type="project" value="TreeGrafter"/>
</dbReference>
<dbReference type="PANTHER" id="PTHR11129">
    <property type="entry name" value="PROTEIN FARNESYLTRANSFERASE ALPHA SUBUNIT/RAB GERANYLGERANYL TRANSFERASE ALPHA SUBUNIT"/>
    <property type="match status" value="1"/>
</dbReference>
<evidence type="ECO:0000256" key="7">
    <source>
        <dbReference type="ARBA" id="ARBA00022737"/>
    </source>
</evidence>
<comment type="similarity">
    <text evidence="2">Belongs to the protein prenyltransferase subunit alpha family.</text>
</comment>
<evidence type="ECO:0000256" key="12">
    <source>
        <dbReference type="ARBA" id="ARBA00043086"/>
    </source>
</evidence>
<name>A0A182HH74_ANOAR</name>
<reference evidence="14" key="1">
    <citation type="submission" date="2022-08" db="UniProtKB">
        <authorList>
            <consortium name="EnsemblMetazoa"/>
        </authorList>
    </citation>
    <scope>IDENTIFICATION</scope>
    <source>
        <strain evidence="14">Dongola</strain>
    </source>
</reference>
<dbReference type="PANTHER" id="PTHR11129:SF1">
    <property type="entry name" value="PROTEIN FARNESYLTRANSFERASE_GERANYLGERANYLTRANSFERASE TYPE-1 SUBUNIT ALPHA"/>
    <property type="match status" value="1"/>
</dbReference>
<keyword evidence="5" id="KW-0637">Prenyltransferase</keyword>
<evidence type="ECO:0000256" key="13">
    <source>
        <dbReference type="ARBA" id="ARBA00043219"/>
    </source>
</evidence>
<dbReference type="VEuPathDB" id="VectorBase:AARA21_004253"/>
<dbReference type="Pfam" id="PF01239">
    <property type="entry name" value="PPTA"/>
    <property type="match status" value="4"/>
</dbReference>
<keyword evidence="15" id="KW-1185">Reference proteome</keyword>
<dbReference type="GO" id="GO:0004662">
    <property type="term" value="F:CAAX-protein geranylgeranyltransferase activity"/>
    <property type="evidence" value="ECO:0007669"/>
    <property type="project" value="UniProtKB-EC"/>
</dbReference>
<sequence length="379" mass="44033">KEKQRNNTRSVFGNKYGFRVEKTGHKGSASPQNGIHSVCAMADGNSSDEDFSDDWALYSRRPEWSDITPLPQDDGENPVVMIQYSERFNDVFGYLRAIISRQEKSQRALELTKDAAKLNAANYTVWQYRRDILKALNADLYEELSYIGRVIADNPKNYQVWHHRRVIVEWLDDPSSELTLTESILDMDAKNYHAWQHRQWVIKNYNLFDDELHYVDRLISEDMRNNSAWNERFFVLKHGGFTPEVLEREVNYVITRVGLIKNNESPWNFLRGLLQQGTGKLAQFPVVVEFCEALYNDGIRSPYLLAFLVDLYAEQYFDVIESGGNEAVAEEYHQKVQDLCESMANQHDKIRCKYWRYIAENFRRKASERVAAGGGQNGA</sequence>
<evidence type="ECO:0000256" key="5">
    <source>
        <dbReference type="ARBA" id="ARBA00022602"/>
    </source>
</evidence>
<dbReference type="SUPFAM" id="SSF48439">
    <property type="entry name" value="Protein prenylyltransferase"/>
    <property type="match status" value="1"/>
</dbReference>
<evidence type="ECO:0000313" key="15">
    <source>
        <dbReference type="Proteomes" id="UP000075840"/>
    </source>
</evidence>
<dbReference type="InterPro" id="IPR002088">
    <property type="entry name" value="Prenyl_trans_a"/>
</dbReference>
<dbReference type="AlphaFoldDB" id="A0A182HH74"/>
<evidence type="ECO:0000256" key="4">
    <source>
        <dbReference type="ARBA" id="ARBA00012702"/>
    </source>
</evidence>
<keyword evidence="6" id="KW-0808">Transferase</keyword>
<dbReference type="Gene3D" id="1.25.40.120">
    <property type="entry name" value="Protein prenylyltransferase"/>
    <property type="match status" value="1"/>
</dbReference>
<evidence type="ECO:0000256" key="2">
    <source>
        <dbReference type="ARBA" id="ARBA00006734"/>
    </source>
</evidence>
<dbReference type="PROSITE" id="PS51147">
    <property type="entry name" value="PFTA"/>
    <property type="match status" value="4"/>
</dbReference>
<dbReference type="Proteomes" id="UP000075840">
    <property type="component" value="Unassembled WGS sequence"/>
</dbReference>
<evidence type="ECO:0000256" key="8">
    <source>
        <dbReference type="ARBA" id="ARBA00022842"/>
    </source>
</evidence>
<evidence type="ECO:0000256" key="6">
    <source>
        <dbReference type="ARBA" id="ARBA00022679"/>
    </source>
</evidence>
<protein>
    <recommendedName>
        <fullName evidence="9">Protein farnesyltransferase/geranylgeranyltransferase type-1 subunit alpha</fullName>
        <ecNumber evidence="4">2.5.1.58</ecNumber>
        <ecNumber evidence="3">2.5.1.59</ecNumber>
    </recommendedName>
    <alternativeName>
        <fullName evidence="12">CAAX farnesyltransferase subunit alpha</fullName>
    </alternativeName>
    <alternativeName>
        <fullName evidence="11">FTase-alpha</fullName>
    </alternativeName>
    <alternativeName>
        <fullName evidence="10">Ras proteins prenyltransferase subunit alpha</fullName>
    </alternativeName>
    <alternativeName>
        <fullName evidence="13">Type I protein geranyl-geranyltransferase subunit alpha</fullName>
    </alternativeName>
</protein>
<evidence type="ECO:0000256" key="11">
    <source>
        <dbReference type="ARBA" id="ARBA00042436"/>
    </source>
</evidence>
<accession>A0A182HH74</accession>
<dbReference type="EC" id="2.5.1.58" evidence="4"/>
<dbReference type="VEuPathDB" id="VectorBase:AARA000577"/>
<evidence type="ECO:0000256" key="3">
    <source>
        <dbReference type="ARBA" id="ARBA00012700"/>
    </source>
</evidence>
<evidence type="ECO:0000256" key="1">
    <source>
        <dbReference type="ARBA" id="ARBA00001946"/>
    </source>
</evidence>
<evidence type="ECO:0000313" key="14">
    <source>
        <dbReference type="EnsemblMetazoa" id="AARA000577-PA"/>
    </source>
</evidence>
<dbReference type="GO" id="GO:0004660">
    <property type="term" value="F:protein farnesyltransferase activity"/>
    <property type="evidence" value="ECO:0007669"/>
    <property type="project" value="UniProtKB-EC"/>
</dbReference>
<proteinExistence type="inferred from homology"/>
<evidence type="ECO:0000256" key="9">
    <source>
        <dbReference type="ARBA" id="ARBA00040965"/>
    </source>
</evidence>
<comment type="cofactor">
    <cofactor evidence="1">
        <name>Mg(2+)</name>
        <dbReference type="ChEBI" id="CHEBI:18420"/>
    </cofactor>
</comment>
<dbReference type="EnsemblMetazoa" id="AARA000577-RA">
    <property type="protein sequence ID" value="AARA000577-PA"/>
    <property type="gene ID" value="AARA000577"/>
</dbReference>
<keyword evidence="7" id="KW-0677">Repeat</keyword>
<dbReference type="EC" id="2.5.1.59" evidence="3"/>
<evidence type="ECO:0000256" key="10">
    <source>
        <dbReference type="ARBA" id="ARBA00041392"/>
    </source>
</evidence>
<dbReference type="GO" id="GO:0005965">
    <property type="term" value="C:protein farnesyltransferase complex"/>
    <property type="evidence" value="ECO:0007669"/>
    <property type="project" value="TreeGrafter"/>
</dbReference>
<keyword evidence="8" id="KW-0460">Magnesium</keyword>